<dbReference type="EMBL" id="JABAGA010000001">
    <property type="protein sequence ID" value="NMF08340.1"/>
    <property type="molecule type" value="Genomic_DNA"/>
</dbReference>
<name>A0A0M2XPU2_9CORY</name>
<reference evidence="1 2" key="1">
    <citation type="submission" date="2020-04" db="EMBL/GenBank/DDBJ databases">
        <authorList>
            <person name="Hitch T.C.A."/>
            <person name="Wylensek D."/>
            <person name="Clavel T."/>
        </authorList>
    </citation>
    <scope>NUCLEOTIDE SEQUENCE [LARGE SCALE GENOMIC DNA]</scope>
    <source>
        <strain evidence="1 2">BL-383-APC-2I</strain>
    </source>
</reference>
<dbReference type="Proteomes" id="UP000589552">
    <property type="component" value="Unassembled WGS sequence"/>
</dbReference>
<evidence type="ECO:0000313" key="1">
    <source>
        <dbReference type="EMBL" id="NMF08340.1"/>
    </source>
</evidence>
<evidence type="ECO:0000313" key="2">
    <source>
        <dbReference type="Proteomes" id="UP000589552"/>
    </source>
</evidence>
<gene>
    <name evidence="1" type="ORF">HF852_01740</name>
</gene>
<accession>A0A0M2XPU2</accession>
<sequence>MSNVTSNKKAAGAFDIRNIIGLLLGIYGVVLLISAFLLDPGMNPDTGLPKDASYNTWTGLALVIVAAVFFAWAKIRPIVVPVEVDDQAETSPKEA</sequence>
<organism evidence="1 2">
    <name type="scientific">Corynebacterium xerosis</name>
    <dbReference type="NCBI Taxonomy" id="1725"/>
    <lineage>
        <taxon>Bacteria</taxon>
        <taxon>Bacillati</taxon>
        <taxon>Actinomycetota</taxon>
        <taxon>Actinomycetes</taxon>
        <taxon>Mycobacteriales</taxon>
        <taxon>Corynebacteriaceae</taxon>
        <taxon>Corynebacterium</taxon>
    </lineage>
</organism>
<proteinExistence type="predicted"/>
<dbReference type="AlphaFoldDB" id="A0A0M2XPU2"/>
<protein>
    <submittedName>
        <fullName evidence="1">Cell wall anchor protein</fullName>
    </submittedName>
</protein>
<dbReference type="RefSeq" id="WP_046650457.1">
    <property type="nucleotide sequence ID" value="NZ_DYUU01000167.1"/>
</dbReference>
<comment type="caution">
    <text evidence="1">The sequence shown here is derived from an EMBL/GenBank/DDBJ whole genome shotgun (WGS) entry which is preliminary data.</text>
</comment>
<dbReference type="GeneID" id="95321661"/>